<dbReference type="RefSeq" id="XP_014559706.1">
    <property type="nucleotide sequence ID" value="XM_014704220.1"/>
</dbReference>
<accession>W7ESS2</accession>
<reference evidence="2 3" key="1">
    <citation type="journal article" date="2013" name="PLoS Genet.">
        <title>Comparative genome structure, secondary metabolite, and effector coding capacity across Cochliobolus pathogens.</title>
        <authorList>
            <person name="Condon B.J."/>
            <person name="Leng Y."/>
            <person name="Wu D."/>
            <person name="Bushley K.E."/>
            <person name="Ohm R.A."/>
            <person name="Otillar R."/>
            <person name="Martin J."/>
            <person name="Schackwitz W."/>
            <person name="Grimwood J."/>
            <person name="MohdZainudin N."/>
            <person name="Xue C."/>
            <person name="Wang R."/>
            <person name="Manning V.A."/>
            <person name="Dhillon B."/>
            <person name="Tu Z.J."/>
            <person name="Steffenson B.J."/>
            <person name="Salamov A."/>
            <person name="Sun H."/>
            <person name="Lowry S."/>
            <person name="LaButti K."/>
            <person name="Han J."/>
            <person name="Copeland A."/>
            <person name="Lindquist E."/>
            <person name="Barry K."/>
            <person name="Schmutz J."/>
            <person name="Baker S.E."/>
            <person name="Ciuffetti L.M."/>
            <person name="Grigoriev I.V."/>
            <person name="Zhong S."/>
            <person name="Turgeon B.G."/>
        </authorList>
    </citation>
    <scope>NUCLEOTIDE SEQUENCE [LARGE SCALE GENOMIC DNA]</scope>
    <source>
        <strain evidence="2 3">FI3</strain>
    </source>
</reference>
<dbReference type="AlphaFoldDB" id="W7ESS2"/>
<evidence type="ECO:0000313" key="3">
    <source>
        <dbReference type="Proteomes" id="UP000054337"/>
    </source>
</evidence>
<keyword evidence="3" id="KW-1185">Reference proteome</keyword>
<feature type="region of interest" description="Disordered" evidence="1">
    <location>
        <begin position="75"/>
        <end position="106"/>
    </location>
</feature>
<gene>
    <name evidence="2" type="ORF">COCVIDRAFT_13379</name>
</gene>
<organism evidence="2 3">
    <name type="scientific">Bipolaris victoriae (strain FI3)</name>
    <name type="common">Victoria blight of oats agent</name>
    <name type="synonym">Cochliobolus victoriae</name>
    <dbReference type="NCBI Taxonomy" id="930091"/>
    <lineage>
        <taxon>Eukaryota</taxon>
        <taxon>Fungi</taxon>
        <taxon>Dikarya</taxon>
        <taxon>Ascomycota</taxon>
        <taxon>Pezizomycotina</taxon>
        <taxon>Dothideomycetes</taxon>
        <taxon>Pleosporomycetidae</taxon>
        <taxon>Pleosporales</taxon>
        <taxon>Pleosporineae</taxon>
        <taxon>Pleosporaceae</taxon>
        <taxon>Bipolaris</taxon>
    </lineage>
</organism>
<protein>
    <submittedName>
        <fullName evidence="2">Uncharacterized protein</fullName>
    </submittedName>
</protein>
<sequence length="132" mass="13494">MDCGEGAQAGSRLQPNGVEHGSMVSSPWVEPRMLGSGQRGARGAMVKGMGDGGWWHGAFWLLASGLWLLASASPCGKRAGQPSRPTQSFARGLAKRDDGAAHPQAGSVAQCVHTAGPAVFLGAEDWPGAVGT</sequence>
<feature type="region of interest" description="Disordered" evidence="1">
    <location>
        <begin position="1"/>
        <end position="47"/>
    </location>
</feature>
<dbReference type="HOGENOM" id="CLU_1916719_0_0_1"/>
<evidence type="ECO:0000313" key="2">
    <source>
        <dbReference type="EMBL" id="EUN30199.1"/>
    </source>
</evidence>
<proteinExistence type="predicted"/>
<dbReference type="Proteomes" id="UP000054337">
    <property type="component" value="Unassembled WGS sequence"/>
</dbReference>
<evidence type="ECO:0000256" key="1">
    <source>
        <dbReference type="SAM" id="MobiDB-lite"/>
    </source>
</evidence>
<name>W7ESS2_BIPV3</name>
<dbReference type="EMBL" id="KI968707">
    <property type="protein sequence ID" value="EUN30199.1"/>
    <property type="molecule type" value="Genomic_DNA"/>
</dbReference>
<dbReference type="GeneID" id="26251314"/>